<evidence type="ECO:0000256" key="1">
    <source>
        <dbReference type="SAM" id="MobiDB-lite"/>
    </source>
</evidence>
<dbReference type="AlphaFoldDB" id="A0A1Y2I0P1"/>
<feature type="compositionally biased region" description="Low complexity" evidence="1">
    <location>
        <begin position="352"/>
        <end position="370"/>
    </location>
</feature>
<feature type="compositionally biased region" description="Low complexity" evidence="1">
    <location>
        <begin position="453"/>
        <end position="465"/>
    </location>
</feature>
<reference evidence="2 3" key="1">
    <citation type="submission" date="2016-07" db="EMBL/GenBank/DDBJ databases">
        <title>Pervasive Adenine N6-methylation of Active Genes in Fungi.</title>
        <authorList>
            <consortium name="DOE Joint Genome Institute"/>
            <person name="Mondo S.J."/>
            <person name="Dannebaum R.O."/>
            <person name="Kuo R.C."/>
            <person name="Labutti K."/>
            <person name="Haridas S."/>
            <person name="Kuo A."/>
            <person name="Salamov A."/>
            <person name="Ahrendt S.R."/>
            <person name="Lipzen A."/>
            <person name="Sullivan W."/>
            <person name="Andreopoulos W.B."/>
            <person name="Clum A."/>
            <person name="Lindquist E."/>
            <person name="Daum C."/>
            <person name="Ramamoorthy G.K."/>
            <person name="Gryganskyi A."/>
            <person name="Culley D."/>
            <person name="Magnuson J.K."/>
            <person name="James T.Y."/>
            <person name="O'Malley M.A."/>
            <person name="Stajich J.E."/>
            <person name="Spatafora J.W."/>
            <person name="Visel A."/>
            <person name="Grigoriev I.V."/>
        </authorList>
    </citation>
    <scope>NUCLEOTIDE SEQUENCE [LARGE SCALE GENOMIC DNA]</scope>
    <source>
        <strain evidence="2 3">PL171</strain>
    </source>
</reference>
<feature type="compositionally biased region" description="Polar residues" evidence="1">
    <location>
        <begin position="646"/>
        <end position="655"/>
    </location>
</feature>
<sequence>MFTPDDLQPAGPLPSPLPPTSPRPRLSVGGLVPSSPVPSSQPSPRDQQPHHHLHHSHAQAALPLSSSSMSPPLICHPLDVSSTPPADQELDCGAEETAADLDLTGSSNPMPSAEARALDHMLTDPTAFQSLASALDQSYSGELGAFWADLMWVVALPPKVSGWAVAPPIPSDGGAFDPPRDHCLAHPSVHDWSVLSPMARALSHTMDQFASTISARNLGVNPPLSLPTSTCIVPSHNASTGGPSGHGMSLSAPGTPRVGPVAGTGSLPVGGAMPGTKSSSSSVTASITRLFKRAWGSSSSSSSRPHSPSPESLPPSRKGSASTTVSSSPSPTFSLRQLNDDLPPWNGPSPTPSAASSTSSNSTAPSGSPSWLTRKLRPGASPVISGPYSSSVPSSPSTTPELLIEGGGKRRPMALNLSPPPAFDSSLGGPVDLPPLRSAPLGSAKLTLGAWSSMPGSSVSVPPTSAESSLAQPADSNHSRSKSVTSLSTPAFSPVPGDKGHRAQGFGHDSIARRIRYDLLRRYVHRGARCELNLTGEVHAHVVLEWDRCTSGHGVGTLASSCWDPLDLALTQVAREVRRMIRDSAAWTHIFHNPITFAAESLSAPRSKPVMVRSAPESPRTILDRAILEAVDPAHSVTKRAAARTLSRSQRSQPSPAALLMALETANGSSSSDTSAYGRTAPASSSSHSWLPKSPRR</sequence>
<protein>
    <submittedName>
        <fullName evidence="2">Uncharacterized protein</fullName>
    </submittedName>
</protein>
<feature type="compositionally biased region" description="Pro residues" evidence="1">
    <location>
        <begin position="11"/>
        <end position="22"/>
    </location>
</feature>
<feature type="compositionally biased region" description="Low complexity" evidence="1">
    <location>
        <begin position="381"/>
        <end position="400"/>
    </location>
</feature>
<comment type="caution">
    <text evidence="2">The sequence shown here is derived from an EMBL/GenBank/DDBJ whole genome shotgun (WGS) entry which is preliminary data.</text>
</comment>
<accession>A0A1Y2I0P1</accession>
<evidence type="ECO:0000313" key="2">
    <source>
        <dbReference type="EMBL" id="ORZ40309.1"/>
    </source>
</evidence>
<feature type="compositionally biased region" description="Low complexity" evidence="1">
    <location>
        <begin position="58"/>
        <end position="68"/>
    </location>
</feature>
<feature type="compositionally biased region" description="Polar residues" evidence="1">
    <location>
        <begin position="666"/>
        <end position="677"/>
    </location>
</feature>
<keyword evidence="3" id="KW-1185">Reference proteome</keyword>
<evidence type="ECO:0000313" key="3">
    <source>
        <dbReference type="Proteomes" id="UP000193411"/>
    </source>
</evidence>
<feature type="region of interest" description="Disordered" evidence="1">
    <location>
        <begin position="453"/>
        <end position="505"/>
    </location>
</feature>
<gene>
    <name evidence="2" type="ORF">BCR44DRAFT_49255</name>
</gene>
<feature type="region of interest" description="Disordered" evidence="1">
    <location>
        <begin position="641"/>
        <end position="697"/>
    </location>
</feature>
<name>A0A1Y2I0P1_9FUNG</name>
<dbReference type="Proteomes" id="UP000193411">
    <property type="component" value="Unassembled WGS sequence"/>
</dbReference>
<proteinExistence type="predicted"/>
<feature type="compositionally biased region" description="Low complexity" evidence="1">
    <location>
        <begin position="314"/>
        <end position="334"/>
    </location>
</feature>
<feature type="region of interest" description="Disordered" evidence="1">
    <location>
        <begin position="1"/>
        <end position="68"/>
    </location>
</feature>
<feature type="compositionally biased region" description="Polar residues" evidence="1">
    <location>
        <begin position="466"/>
        <end position="491"/>
    </location>
</feature>
<dbReference type="EMBL" id="MCFL01000003">
    <property type="protein sequence ID" value="ORZ40309.1"/>
    <property type="molecule type" value="Genomic_DNA"/>
</dbReference>
<organism evidence="2 3">
    <name type="scientific">Catenaria anguillulae PL171</name>
    <dbReference type="NCBI Taxonomy" id="765915"/>
    <lineage>
        <taxon>Eukaryota</taxon>
        <taxon>Fungi</taxon>
        <taxon>Fungi incertae sedis</taxon>
        <taxon>Blastocladiomycota</taxon>
        <taxon>Blastocladiomycetes</taxon>
        <taxon>Blastocladiales</taxon>
        <taxon>Catenariaceae</taxon>
        <taxon>Catenaria</taxon>
    </lineage>
</organism>
<feature type="compositionally biased region" description="Low complexity" evidence="1">
    <location>
        <begin position="297"/>
        <end position="306"/>
    </location>
</feature>
<feature type="compositionally biased region" description="Low complexity" evidence="1">
    <location>
        <begin position="23"/>
        <end position="34"/>
    </location>
</feature>
<feature type="region of interest" description="Disordered" evidence="1">
    <location>
        <begin position="235"/>
        <end position="430"/>
    </location>
</feature>